<dbReference type="InterPro" id="IPR023214">
    <property type="entry name" value="HAD_sf"/>
</dbReference>
<dbReference type="SMART" id="SM00577">
    <property type="entry name" value="CPDc"/>
    <property type="match status" value="1"/>
</dbReference>
<dbReference type="PROSITE" id="PS50969">
    <property type="entry name" value="FCP1"/>
    <property type="match status" value="1"/>
</dbReference>
<comment type="caution">
    <text evidence="2">The sequence shown here is derived from an EMBL/GenBank/DDBJ whole genome shotgun (WGS) entry which is preliminary data.</text>
</comment>
<dbReference type="SUPFAM" id="SSF56784">
    <property type="entry name" value="HAD-like"/>
    <property type="match status" value="1"/>
</dbReference>
<dbReference type="VEuPathDB" id="CryptoDB:cand_016060"/>
<keyword evidence="3" id="KW-1185">Reference proteome</keyword>
<dbReference type="CDD" id="cd07521">
    <property type="entry name" value="HAD_FCP1-like"/>
    <property type="match status" value="1"/>
</dbReference>
<feature type="domain" description="FCP1 homology" evidence="1">
    <location>
        <begin position="163"/>
        <end position="324"/>
    </location>
</feature>
<protein>
    <submittedName>
        <fullName evidence="2">NLI interacting factor-like phosphatase family protein</fullName>
    </submittedName>
</protein>
<dbReference type="GeneID" id="92365791"/>
<evidence type="ECO:0000313" key="2">
    <source>
        <dbReference type="EMBL" id="OII77599.1"/>
    </source>
</evidence>
<proteinExistence type="predicted"/>
<dbReference type="Pfam" id="PF03031">
    <property type="entry name" value="NIF"/>
    <property type="match status" value="1"/>
</dbReference>
<gene>
    <name evidence="2" type="ORF">cand_016060</name>
</gene>
<dbReference type="InterPro" id="IPR036412">
    <property type="entry name" value="HAD-like_sf"/>
</dbReference>
<dbReference type="RefSeq" id="XP_067069445.1">
    <property type="nucleotide sequence ID" value="XM_067211841.1"/>
</dbReference>
<dbReference type="NCBIfam" id="TIGR02251">
    <property type="entry name" value="HIF-SF_euk"/>
    <property type="match status" value="1"/>
</dbReference>
<accession>A0A1J4MU52</accession>
<dbReference type="InterPro" id="IPR050365">
    <property type="entry name" value="TIM50"/>
</dbReference>
<dbReference type="InterPro" id="IPR004274">
    <property type="entry name" value="FCP1_dom"/>
</dbReference>
<dbReference type="Gene3D" id="3.40.50.1000">
    <property type="entry name" value="HAD superfamily/HAD-like"/>
    <property type="match status" value="1"/>
</dbReference>
<dbReference type="Proteomes" id="UP000186804">
    <property type="component" value="Unassembled WGS sequence"/>
</dbReference>
<dbReference type="AlphaFoldDB" id="A0A1J4MU52"/>
<evidence type="ECO:0000313" key="3">
    <source>
        <dbReference type="Proteomes" id="UP000186804"/>
    </source>
</evidence>
<evidence type="ECO:0000259" key="1">
    <source>
        <dbReference type="PROSITE" id="PS50969"/>
    </source>
</evidence>
<dbReference type="GO" id="GO:0016791">
    <property type="term" value="F:phosphatase activity"/>
    <property type="evidence" value="ECO:0007669"/>
    <property type="project" value="InterPro"/>
</dbReference>
<dbReference type="InterPro" id="IPR011948">
    <property type="entry name" value="Dullard_phosphatase"/>
</dbReference>
<reference evidence="2 3" key="1">
    <citation type="submission" date="2016-10" db="EMBL/GenBank/DDBJ databases">
        <title>Reductive evolution of mitochondrial metabolism and differential evolution of invasion-related proteins in Cryptosporidium.</title>
        <authorList>
            <person name="Liu S."/>
            <person name="Roellig D.M."/>
            <person name="Guo Y."/>
            <person name="Li N."/>
            <person name="Frace M.A."/>
            <person name="Tang K."/>
            <person name="Zhang L."/>
            <person name="Feng Y."/>
            <person name="Xiao L."/>
        </authorList>
    </citation>
    <scope>NUCLEOTIDE SEQUENCE [LARGE SCALE GENOMIC DNA]</scope>
    <source>
        <strain evidence="2">30847</strain>
    </source>
</reference>
<dbReference type="OrthoDB" id="277011at2759"/>
<dbReference type="EMBL" id="LRBS01000033">
    <property type="protein sequence ID" value="OII77599.1"/>
    <property type="molecule type" value="Genomic_DNA"/>
</dbReference>
<dbReference type="PANTHER" id="PTHR12210">
    <property type="entry name" value="DULLARD PROTEIN PHOSPHATASE"/>
    <property type="match status" value="1"/>
</dbReference>
<sequence length="356" mass="41452">MVVLREYKVKDIRRSLDRSLNYTLENKFCKDIISNREKQDISDSSDLPKRKLSSRQLIEVLRHLNIQVHRAVLDDCEKLLEYCFMSEKNQSNNDKGNTFHVGMENLAAKRINDLCPSIQSIIDYVCSTHFPPKILHGEAWTLNKSIIQINMSKYPLYRSVGKDGSRSLFMVLDMDETLVHCSFEMLENGMEPDLLVDIIPFSSPWCVYFRPYLQLFLQYASYLGDLCIFTASTKAYAEKVLKSIDPNGKYIRYKLFREHCTVYKKGYMKDLRIFEGVNMGKTVLIDNSLISSTLQLDNAIPVDSWYGNPNDKELLKLLVLLNKLYCLDDVRPYLARRYGFRQWANYHRAKDSLGPI</sequence>
<organism evidence="2 3">
    <name type="scientific">Cryptosporidium andersoni</name>
    <dbReference type="NCBI Taxonomy" id="117008"/>
    <lineage>
        <taxon>Eukaryota</taxon>
        <taxon>Sar</taxon>
        <taxon>Alveolata</taxon>
        <taxon>Apicomplexa</taxon>
        <taxon>Conoidasida</taxon>
        <taxon>Coccidia</taxon>
        <taxon>Eucoccidiorida</taxon>
        <taxon>Eimeriorina</taxon>
        <taxon>Cryptosporidiidae</taxon>
        <taxon>Cryptosporidium</taxon>
    </lineage>
</organism>
<name>A0A1J4MU52_9CRYT</name>